<proteinExistence type="predicted"/>
<accession>A0A922MVD3</accession>
<dbReference type="AlphaFoldDB" id="A0A922MVD3"/>
<reference evidence="1" key="1">
    <citation type="journal article" date="2021" name="G3 (Bethesda)">
        <title>Genome and transcriptome analysis of the beet armyworm Spodoptera exigua reveals targets for pest control. .</title>
        <authorList>
            <person name="Simon S."/>
            <person name="Breeschoten T."/>
            <person name="Jansen H.J."/>
            <person name="Dirks R.P."/>
            <person name="Schranz M.E."/>
            <person name="Ros V.I.D."/>
        </authorList>
    </citation>
    <scope>NUCLEOTIDE SEQUENCE</scope>
    <source>
        <strain evidence="1">TB_SE_WUR_2020</strain>
    </source>
</reference>
<evidence type="ECO:0000313" key="1">
    <source>
        <dbReference type="EMBL" id="KAH9643437.1"/>
    </source>
</evidence>
<name>A0A922MVD3_SPOEX</name>
<evidence type="ECO:0000313" key="2">
    <source>
        <dbReference type="Proteomes" id="UP000814243"/>
    </source>
</evidence>
<dbReference type="Proteomes" id="UP000814243">
    <property type="component" value="Unassembled WGS sequence"/>
</dbReference>
<protein>
    <submittedName>
        <fullName evidence="1">Uncharacterized protein</fullName>
    </submittedName>
</protein>
<sequence>MTWFNLVPTSTYLFEINENLQIEISPLVQVFHAVALEARHTWRMPPLRAGLVEPLHNVATVDLSAVVIEGIRSLQHYFMNYIYSTTNKR</sequence>
<organism evidence="1 2">
    <name type="scientific">Spodoptera exigua</name>
    <name type="common">Beet armyworm</name>
    <name type="synonym">Noctua fulgens</name>
    <dbReference type="NCBI Taxonomy" id="7107"/>
    <lineage>
        <taxon>Eukaryota</taxon>
        <taxon>Metazoa</taxon>
        <taxon>Ecdysozoa</taxon>
        <taxon>Arthropoda</taxon>
        <taxon>Hexapoda</taxon>
        <taxon>Insecta</taxon>
        <taxon>Pterygota</taxon>
        <taxon>Neoptera</taxon>
        <taxon>Endopterygota</taxon>
        <taxon>Lepidoptera</taxon>
        <taxon>Glossata</taxon>
        <taxon>Ditrysia</taxon>
        <taxon>Noctuoidea</taxon>
        <taxon>Noctuidae</taxon>
        <taxon>Amphipyrinae</taxon>
        <taxon>Spodoptera</taxon>
    </lineage>
</organism>
<comment type="caution">
    <text evidence="1">The sequence shown here is derived from an EMBL/GenBank/DDBJ whole genome shotgun (WGS) entry which is preliminary data.</text>
</comment>
<gene>
    <name evidence="1" type="ORF">HF086_016726</name>
</gene>
<dbReference type="EMBL" id="JACEFF010000136">
    <property type="protein sequence ID" value="KAH9643437.1"/>
    <property type="molecule type" value="Genomic_DNA"/>
</dbReference>